<gene>
    <name evidence="6" type="ORF">MUCCIDRAFT_113920</name>
</gene>
<evidence type="ECO:0000256" key="2">
    <source>
        <dbReference type="ARBA" id="ARBA00022723"/>
    </source>
</evidence>
<keyword evidence="4" id="KW-0804">Transcription</keyword>
<evidence type="ECO:0000256" key="4">
    <source>
        <dbReference type="ARBA" id="ARBA00023163"/>
    </source>
</evidence>
<dbReference type="GO" id="GO:0000981">
    <property type="term" value="F:DNA-binding transcription factor activity, RNA polymerase II-specific"/>
    <property type="evidence" value="ECO:0007669"/>
    <property type="project" value="InterPro"/>
</dbReference>
<dbReference type="OrthoDB" id="2265990at2759"/>
<name>A0A162QLB1_MUCCL</name>
<comment type="subcellular location">
    <subcellularLocation>
        <location evidence="1">Nucleus</location>
    </subcellularLocation>
</comment>
<comment type="caution">
    <text evidence="6">The sequence shown here is derived from an EMBL/GenBank/DDBJ whole genome shotgun (WGS) entry which is preliminary data.</text>
</comment>
<protein>
    <recommendedName>
        <fullName evidence="8">Zn(2)-C6 fungal-specific transcription factor</fullName>
    </recommendedName>
</protein>
<dbReference type="AlphaFoldDB" id="A0A162QLB1"/>
<evidence type="ECO:0000256" key="3">
    <source>
        <dbReference type="ARBA" id="ARBA00023015"/>
    </source>
</evidence>
<proteinExistence type="predicted"/>
<evidence type="ECO:0008006" key="8">
    <source>
        <dbReference type="Google" id="ProtNLM"/>
    </source>
</evidence>
<reference evidence="6 7" key="1">
    <citation type="submission" date="2015-06" db="EMBL/GenBank/DDBJ databases">
        <title>Expansion of signal transduction pathways in fungi by whole-genome duplication.</title>
        <authorList>
            <consortium name="DOE Joint Genome Institute"/>
            <person name="Corrochano L.M."/>
            <person name="Kuo A."/>
            <person name="Marcet-Houben M."/>
            <person name="Polaino S."/>
            <person name="Salamov A."/>
            <person name="Villalobos J.M."/>
            <person name="Alvarez M.I."/>
            <person name="Avalos J."/>
            <person name="Benito E.P."/>
            <person name="Benoit I."/>
            <person name="Burger G."/>
            <person name="Camino L.P."/>
            <person name="Canovas D."/>
            <person name="Cerda-Olmedo E."/>
            <person name="Cheng J.-F."/>
            <person name="Dominguez A."/>
            <person name="Elias M."/>
            <person name="Eslava A.P."/>
            <person name="Glaser F."/>
            <person name="Grimwood J."/>
            <person name="Gutierrez G."/>
            <person name="Heitman J."/>
            <person name="Henrissat B."/>
            <person name="Iturriaga E.A."/>
            <person name="Lang B.F."/>
            <person name="Lavin J.L."/>
            <person name="Lee S."/>
            <person name="Li W."/>
            <person name="Lindquist E."/>
            <person name="Lopez-Garcia S."/>
            <person name="Luque E.M."/>
            <person name="Marcos A.T."/>
            <person name="Martin J."/>
            <person name="Mccluskey K."/>
            <person name="Medina H.R."/>
            <person name="Miralles-Duran A."/>
            <person name="Miyazaki A."/>
            <person name="Munoz-Torres E."/>
            <person name="Oguiza J.A."/>
            <person name="Ohm R."/>
            <person name="Olmedo M."/>
            <person name="Orejas M."/>
            <person name="Ortiz-Castellanos L."/>
            <person name="Pisabarro A.G."/>
            <person name="Rodriguez-Romero J."/>
            <person name="Ruiz-Herrera J."/>
            <person name="Ruiz-Vazquez R."/>
            <person name="Sanz C."/>
            <person name="Schackwitz W."/>
            <person name="Schmutz J."/>
            <person name="Shahriari M."/>
            <person name="Shelest E."/>
            <person name="Silva-Franco F."/>
            <person name="Soanes D."/>
            <person name="Syed K."/>
            <person name="Tagua V.G."/>
            <person name="Talbot N.J."/>
            <person name="Thon M."/>
            <person name="De Vries R.P."/>
            <person name="Wiebenga A."/>
            <person name="Yadav J.S."/>
            <person name="Braun E.L."/>
            <person name="Baker S."/>
            <person name="Garre V."/>
            <person name="Horwitz B."/>
            <person name="Torres-Martinez S."/>
            <person name="Idnurm A."/>
            <person name="Herrera-Estrella A."/>
            <person name="Gabaldon T."/>
            <person name="Grigoriev I.V."/>
        </authorList>
    </citation>
    <scope>NUCLEOTIDE SEQUENCE [LARGE SCALE GENOMIC DNA]</scope>
    <source>
        <strain evidence="6 7">CBS 277.49</strain>
    </source>
</reference>
<dbReference type="EMBL" id="AMYB01000007">
    <property type="protein sequence ID" value="OAD00439.1"/>
    <property type="molecule type" value="Genomic_DNA"/>
</dbReference>
<dbReference type="STRING" id="747725.A0A162QLB1"/>
<dbReference type="InterPro" id="IPR050815">
    <property type="entry name" value="TF_fung"/>
</dbReference>
<evidence type="ECO:0000256" key="5">
    <source>
        <dbReference type="ARBA" id="ARBA00023242"/>
    </source>
</evidence>
<dbReference type="CDD" id="cd12148">
    <property type="entry name" value="fungal_TF_MHR"/>
    <property type="match status" value="1"/>
</dbReference>
<evidence type="ECO:0000313" key="7">
    <source>
        <dbReference type="Proteomes" id="UP000077051"/>
    </source>
</evidence>
<keyword evidence="3" id="KW-0805">Transcription regulation</keyword>
<keyword evidence="2" id="KW-0479">Metal-binding</keyword>
<keyword evidence="5" id="KW-0539">Nucleus</keyword>
<evidence type="ECO:0000313" key="6">
    <source>
        <dbReference type="EMBL" id="OAD00439.1"/>
    </source>
</evidence>
<dbReference type="VEuPathDB" id="FungiDB:MUCCIDRAFT_113920"/>
<organism evidence="6 7">
    <name type="scientific">Mucor lusitanicus CBS 277.49</name>
    <dbReference type="NCBI Taxonomy" id="747725"/>
    <lineage>
        <taxon>Eukaryota</taxon>
        <taxon>Fungi</taxon>
        <taxon>Fungi incertae sedis</taxon>
        <taxon>Mucoromycota</taxon>
        <taxon>Mucoromycotina</taxon>
        <taxon>Mucoromycetes</taxon>
        <taxon>Mucorales</taxon>
        <taxon>Mucorineae</taxon>
        <taxon>Mucoraceae</taxon>
        <taxon>Mucor</taxon>
    </lineage>
</organism>
<dbReference type="GO" id="GO:0046872">
    <property type="term" value="F:metal ion binding"/>
    <property type="evidence" value="ECO:0007669"/>
    <property type="project" value="UniProtKB-KW"/>
</dbReference>
<dbReference type="GO" id="GO:0005634">
    <property type="term" value="C:nucleus"/>
    <property type="evidence" value="ECO:0007669"/>
    <property type="project" value="UniProtKB-SubCell"/>
</dbReference>
<dbReference type="PANTHER" id="PTHR47338:SF5">
    <property type="entry name" value="ZN(II)2CYS6 TRANSCRIPTION FACTOR (EUROFUNG)"/>
    <property type="match status" value="1"/>
</dbReference>
<accession>A0A162QLB1</accession>
<dbReference type="Proteomes" id="UP000077051">
    <property type="component" value="Unassembled WGS sequence"/>
</dbReference>
<keyword evidence="7" id="KW-1185">Reference proteome</keyword>
<evidence type="ECO:0000256" key="1">
    <source>
        <dbReference type="ARBA" id="ARBA00004123"/>
    </source>
</evidence>
<dbReference type="PANTHER" id="PTHR47338">
    <property type="entry name" value="ZN(II)2CYS6 TRANSCRIPTION FACTOR (EUROFUNG)-RELATED"/>
    <property type="match status" value="1"/>
</dbReference>
<sequence>MLELLHVQVHTHTHDLALLDSNAHPIECRKNRRKCVRPNFSPECLRCKRLGKICKQPTKQQDQPQQESTEMDRTQDIIKLEKQVAQLEEAIRYMELQLGMCRISSSSSSRSSSPEPANAMIQNLFQSWKCKIADGTFQIETGIRNISQLLQFNTSISYLSPINYDSSASSVSSDDSYYRGRDAGIVLNFEKEVNGSLIPFTITLMANTITSAPSTIPTALLVPSALLLDPTPLIDQLVKTYFSCNNIYSPLVHERSYRDKMASIQDPLTDPVTLSICSYVCSTPCPALSFTPRERRNMGDFFYAKARDIILDQFDIPEKQLETAMSINLLMQYMHITLKIGEARRLVSLAYQILVGLRNNYPDLQVPTNVDDVTTDPSYYEQEAEEEPIENVDKVLLARHLTVAAVLSRLLDYIVSDSSDKRGFYFPSWAYVADEPENTKRFVRSQNWLIRLHNHKFVSNFLFNIHRLQLGKSCAFSFESILVMEELIKEYTTKVPSDIRLCADMNNKRMCFEAIDKTRDPVLLVNFMHFHILQMSVYSCLLRPRALSDQGQQILSLVQEHSLSKALASCQLLLRAIHRLAVTDQSSCNYLISASEYLFHAMDVLIILAMSPNKQTALEAGAMMKSCLSELQMIGAAQGNHIPEGDTAPLDKKRFLMKDGKFDIEYYDKFPHPWFAIMYDASHFISSQ</sequence>